<evidence type="ECO:0000313" key="2">
    <source>
        <dbReference type="EMBL" id="MBC2592761.1"/>
    </source>
</evidence>
<name>A0A842HBF7_9BACT</name>
<dbReference type="EMBL" id="JACHVB010000010">
    <property type="protein sequence ID" value="MBC2592761.1"/>
    <property type="molecule type" value="Genomic_DNA"/>
</dbReference>
<feature type="domain" description="Predicted pPIWI-associating nuclease" evidence="1">
    <location>
        <begin position="247"/>
        <end position="371"/>
    </location>
</feature>
<dbReference type="InterPro" id="IPR040556">
    <property type="entry name" value="pP_pnuc_1"/>
</dbReference>
<evidence type="ECO:0000313" key="3">
    <source>
        <dbReference type="Proteomes" id="UP000546464"/>
    </source>
</evidence>
<dbReference type="AlphaFoldDB" id="A0A842HBF7"/>
<dbReference type="RefSeq" id="WP_185673781.1">
    <property type="nucleotide sequence ID" value="NZ_JACHVB010000010.1"/>
</dbReference>
<dbReference type="Proteomes" id="UP000546464">
    <property type="component" value="Unassembled WGS sequence"/>
</dbReference>
<comment type="caution">
    <text evidence="2">The sequence shown here is derived from an EMBL/GenBank/DDBJ whole genome shotgun (WGS) entry which is preliminary data.</text>
</comment>
<sequence length="379" mass="42721">MKNDELSTPSDLVKTSAEINRVVEVVSRVATAMEEKTQVSTAISRVLSDDFTRRIDAVGHAYQSLAKLGDLSHVFSRLDGLASVNLQLTKLCEAQLKIPNELGLVMQRVNEGMKAWDSISRMHEIASNFGRIESLYAVSTSFSAIGKLSAIHQAGIGAALNFNAHFTQELSRTLDTFTDGYQGLLNGVLAPEFPDVLKPFVQDDVQTELFREATAYESISLEEESGEDIEISEVEPDRLLESIDPAFVEMLRGIRYIIRSNGPDRVRHLSASARELLTHLIHHLAPDEKVKAWSINPEHYHNNRPTRRARLLYIYRDVNCGCFSEFIATDIGSVLKFMEILQKGMHEKQTDLNDHQLECMVQRLESFLSFLLRSREATR</sequence>
<gene>
    <name evidence="2" type="ORF">H5P28_00660</name>
</gene>
<protein>
    <recommendedName>
        <fullName evidence="1">Predicted pPIWI-associating nuclease domain-containing protein</fullName>
    </recommendedName>
</protein>
<organism evidence="2 3">
    <name type="scientific">Ruficoccus amylovorans</name>
    <dbReference type="NCBI Taxonomy" id="1804625"/>
    <lineage>
        <taxon>Bacteria</taxon>
        <taxon>Pseudomonadati</taxon>
        <taxon>Verrucomicrobiota</taxon>
        <taxon>Opitutia</taxon>
        <taxon>Puniceicoccales</taxon>
        <taxon>Cerasicoccaceae</taxon>
        <taxon>Ruficoccus</taxon>
    </lineage>
</organism>
<reference evidence="2 3" key="1">
    <citation type="submission" date="2020-07" db="EMBL/GenBank/DDBJ databases">
        <authorList>
            <person name="Feng X."/>
        </authorList>
    </citation>
    <scope>NUCLEOTIDE SEQUENCE [LARGE SCALE GENOMIC DNA]</scope>
    <source>
        <strain evidence="2 3">JCM31066</strain>
    </source>
</reference>
<accession>A0A842HBF7</accession>
<keyword evidence="3" id="KW-1185">Reference proteome</keyword>
<proteinExistence type="predicted"/>
<evidence type="ECO:0000259" key="1">
    <source>
        <dbReference type="Pfam" id="PF18165"/>
    </source>
</evidence>
<dbReference type="Pfam" id="PF18165">
    <property type="entry name" value="pP_pnuc_1"/>
    <property type="match status" value="1"/>
</dbReference>